<dbReference type="Proteomes" id="UP000813444">
    <property type="component" value="Unassembled WGS sequence"/>
</dbReference>
<organism evidence="1 2">
    <name type="scientific">Stachybotrys elegans</name>
    <dbReference type="NCBI Taxonomy" id="80388"/>
    <lineage>
        <taxon>Eukaryota</taxon>
        <taxon>Fungi</taxon>
        <taxon>Dikarya</taxon>
        <taxon>Ascomycota</taxon>
        <taxon>Pezizomycotina</taxon>
        <taxon>Sordariomycetes</taxon>
        <taxon>Hypocreomycetidae</taxon>
        <taxon>Hypocreales</taxon>
        <taxon>Stachybotryaceae</taxon>
        <taxon>Stachybotrys</taxon>
    </lineage>
</organism>
<reference evidence="1" key="1">
    <citation type="journal article" date="2021" name="Nat. Commun.">
        <title>Genetic determinants of endophytism in the Arabidopsis root mycobiome.</title>
        <authorList>
            <person name="Mesny F."/>
            <person name="Miyauchi S."/>
            <person name="Thiergart T."/>
            <person name="Pickel B."/>
            <person name="Atanasova L."/>
            <person name="Karlsson M."/>
            <person name="Huettel B."/>
            <person name="Barry K.W."/>
            <person name="Haridas S."/>
            <person name="Chen C."/>
            <person name="Bauer D."/>
            <person name="Andreopoulos W."/>
            <person name="Pangilinan J."/>
            <person name="LaButti K."/>
            <person name="Riley R."/>
            <person name="Lipzen A."/>
            <person name="Clum A."/>
            <person name="Drula E."/>
            <person name="Henrissat B."/>
            <person name="Kohler A."/>
            <person name="Grigoriev I.V."/>
            <person name="Martin F.M."/>
            <person name="Hacquard S."/>
        </authorList>
    </citation>
    <scope>NUCLEOTIDE SEQUENCE</scope>
    <source>
        <strain evidence="1">MPI-CAGE-CH-0235</strain>
    </source>
</reference>
<gene>
    <name evidence="1" type="ORF">B0I35DRAFT_424540</name>
</gene>
<evidence type="ECO:0000313" key="2">
    <source>
        <dbReference type="Proteomes" id="UP000813444"/>
    </source>
</evidence>
<sequence length="66" mass="7633">MRPGMWRWLVTMLAATMAWLVGYPVHSFLHSFPKYTLGRVHRPSTRDAIILKRQSLGRLDPVPRCG</sequence>
<protein>
    <submittedName>
        <fullName evidence="1">Uncharacterized protein</fullName>
    </submittedName>
</protein>
<keyword evidence="2" id="KW-1185">Reference proteome</keyword>
<dbReference type="AlphaFoldDB" id="A0A8K0T1V1"/>
<evidence type="ECO:0000313" key="1">
    <source>
        <dbReference type="EMBL" id="KAH7324596.1"/>
    </source>
</evidence>
<accession>A0A8K0T1V1</accession>
<proteinExistence type="predicted"/>
<comment type="caution">
    <text evidence="1">The sequence shown here is derived from an EMBL/GenBank/DDBJ whole genome shotgun (WGS) entry which is preliminary data.</text>
</comment>
<name>A0A8K0T1V1_9HYPO</name>
<dbReference type="EMBL" id="JAGPNK010000003">
    <property type="protein sequence ID" value="KAH7324596.1"/>
    <property type="molecule type" value="Genomic_DNA"/>
</dbReference>